<sequence length="70" mass="7823">MFSYRTIAGIGAAALVFMALSRISDKYIRERTGEPSGEFIKKTARKTAGRVEGIIRRRTANVMDIMDDVI</sequence>
<dbReference type="AlphaFoldDB" id="A0A101HTC1"/>
<organism evidence="1 2">
    <name type="scientific">Pelotomaculum thermopropionicum</name>
    <dbReference type="NCBI Taxonomy" id="110500"/>
    <lineage>
        <taxon>Bacteria</taxon>
        <taxon>Bacillati</taxon>
        <taxon>Bacillota</taxon>
        <taxon>Clostridia</taxon>
        <taxon>Eubacteriales</taxon>
        <taxon>Desulfotomaculaceae</taxon>
        <taxon>Pelotomaculum</taxon>
    </lineage>
</organism>
<dbReference type="EMBL" id="LGGS01000092">
    <property type="protein sequence ID" value="KUK82439.1"/>
    <property type="molecule type" value="Genomic_DNA"/>
</dbReference>
<evidence type="ECO:0000313" key="2">
    <source>
        <dbReference type="Proteomes" id="UP000054705"/>
    </source>
</evidence>
<name>A0A101HTC1_9FIRM</name>
<accession>A0A101HTC1</accession>
<evidence type="ECO:0000313" key="1">
    <source>
        <dbReference type="EMBL" id="KUK82439.1"/>
    </source>
</evidence>
<protein>
    <submittedName>
        <fullName evidence="1">Uncharacterized protein</fullName>
    </submittedName>
</protein>
<comment type="caution">
    <text evidence="1">The sequence shown here is derived from an EMBL/GenBank/DDBJ whole genome shotgun (WGS) entry which is preliminary data.</text>
</comment>
<dbReference type="Proteomes" id="UP000054705">
    <property type="component" value="Unassembled WGS sequence"/>
</dbReference>
<proteinExistence type="predicted"/>
<reference evidence="2" key="1">
    <citation type="journal article" date="2015" name="MBio">
        <title>Genome-Resolved Metagenomic Analysis Reveals Roles for Candidate Phyla and Other Microbial Community Members in Biogeochemical Transformations in Oil Reservoirs.</title>
        <authorList>
            <person name="Hu P."/>
            <person name="Tom L."/>
            <person name="Singh A."/>
            <person name="Thomas B.C."/>
            <person name="Baker B.J."/>
            <person name="Piceno Y.M."/>
            <person name="Andersen G.L."/>
            <person name="Banfield J.F."/>
        </authorList>
    </citation>
    <scope>NUCLEOTIDE SEQUENCE [LARGE SCALE GENOMIC DNA]</scope>
</reference>
<gene>
    <name evidence="1" type="ORF">XD97_0438</name>
</gene>